<dbReference type="EMBL" id="LR589653">
    <property type="protein sequence ID" value="VTP10359.1"/>
    <property type="molecule type" value="Genomic_DNA"/>
</dbReference>
<dbReference type="RefSeq" id="WP_011731385.1">
    <property type="nucleotide sequence ID" value="NZ_CP009495.1"/>
</dbReference>
<dbReference type="PIRSF" id="PIRSF000126">
    <property type="entry name" value="11-beta-HSD1"/>
    <property type="match status" value="1"/>
</dbReference>
<dbReference type="InterPro" id="IPR036291">
    <property type="entry name" value="NAD(P)-bd_dom_sf"/>
</dbReference>
<dbReference type="Pfam" id="PF00106">
    <property type="entry name" value="adh_short"/>
    <property type="match status" value="1"/>
</dbReference>
<dbReference type="AlphaFoldDB" id="A0A653FLQ9"/>
<dbReference type="GO" id="GO:0016491">
    <property type="term" value="F:oxidoreductase activity"/>
    <property type="evidence" value="ECO:0007669"/>
    <property type="project" value="UniProtKB-KW"/>
</dbReference>
<dbReference type="PANTHER" id="PTHR43899:SF13">
    <property type="entry name" value="RH59310P"/>
    <property type="match status" value="1"/>
</dbReference>
<name>A0A653FLQ9_MYCSM</name>
<accession>A0A653FLQ9</accession>
<dbReference type="InterPro" id="IPR051019">
    <property type="entry name" value="VLCFA-Steroid_DH"/>
</dbReference>
<dbReference type="KEGG" id="msh:LI98_32590"/>
<gene>
    <name evidence="3" type="primary">fabG_44</name>
    <name evidence="3" type="ORF">BIN_B_04701</name>
</gene>
<evidence type="ECO:0000256" key="1">
    <source>
        <dbReference type="ARBA" id="ARBA00006484"/>
    </source>
</evidence>
<keyword evidence="2" id="KW-0560">Oxidoreductase</keyword>
<organism evidence="3">
    <name type="scientific">Mycolicibacterium smegmatis</name>
    <name type="common">Mycobacterium smegmatis</name>
    <dbReference type="NCBI Taxonomy" id="1772"/>
    <lineage>
        <taxon>Bacteria</taxon>
        <taxon>Bacillati</taxon>
        <taxon>Actinomycetota</taxon>
        <taxon>Actinomycetes</taxon>
        <taxon>Mycobacteriales</taxon>
        <taxon>Mycobacteriaceae</taxon>
        <taxon>Mycolicibacterium</taxon>
    </lineage>
</organism>
<sequence length="284" mass="29840">MDFNQRYGPWALVAGASDGVGAAMAHALARRGLNVVLLARRQPVLDTVAAQIRDTAGVETRTLAIDLAEAGAAQRIIESTAGLDIGFLVYCAGSDTNVTPFLDTPLDVAESMVQRNCMVPVQLCHHYAKPMADRGRGGIVIFGSGAGLAGAPNMVAYSASKAFDMVLAEALWSELHTKGVDVLGLILGKTDTPALRALEFRRGQIASPDTAPPGAAPVDDVVAAAFANLTAGPTCLVGEDMQAVAELMASVSRNEAVHIIARAVEHRWVKPALPRPDQPRTSVR</sequence>
<protein>
    <submittedName>
        <fullName evidence="3">3-oxoacyl-[acyl-carrier-protein] reductase FabG</fullName>
    </submittedName>
</protein>
<dbReference type="OMA" id="QRNCMVP"/>
<dbReference type="GeneID" id="93461181"/>
<reference evidence="3" key="1">
    <citation type="submission" date="2019-05" db="EMBL/GenBank/DDBJ databases">
        <authorList>
            <person name="Naeem R."/>
            <person name="Antony C."/>
            <person name="Guan Q."/>
        </authorList>
    </citation>
    <scope>NUCLEOTIDE SEQUENCE</scope>
    <source>
        <strain evidence="3">1</strain>
    </source>
</reference>
<dbReference type="PRINTS" id="PR00081">
    <property type="entry name" value="GDHRDH"/>
</dbReference>
<dbReference type="InterPro" id="IPR002347">
    <property type="entry name" value="SDR_fam"/>
</dbReference>
<dbReference type="KEGG" id="msn:LI99_32585"/>
<comment type="similarity">
    <text evidence="1">Belongs to the short-chain dehydrogenases/reductases (SDR) family.</text>
</comment>
<evidence type="ECO:0000256" key="2">
    <source>
        <dbReference type="ARBA" id="ARBA00023002"/>
    </source>
</evidence>
<dbReference type="PANTHER" id="PTHR43899">
    <property type="entry name" value="RH59310P"/>
    <property type="match status" value="1"/>
</dbReference>
<dbReference type="Gene3D" id="3.40.50.720">
    <property type="entry name" value="NAD(P)-binding Rossmann-like Domain"/>
    <property type="match status" value="1"/>
</dbReference>
<proteinExistence type="inferred from homology"/>
<dbReference type="SUPFAM" id="SSF51735">
    <property type="entry name" value="NAD(P)-binding Rossmann-fold domains"/>
    <property type="match status" value="1"/>
</dbReference>
<evidence type="ECO:0000313" key="3">
    <source>
        <dbReference type="EMBL" id="VTP10359.1"/>
    </source>
</evidence>